<dbReference type="EC" id="3.4.24.28" evidence="10"/>
<dbReference type="Proteomes" id="UP000238180">
    <property type="component" value="Unassembled WGS sequence"/>
</dbReference>
<keyword evidence="1" id="KW-0645">Protease</keyword>
<accession>A0A2N9P9E7</accession>
<evidence type="ECO:0000256" key="4">
    <source>
        <dbReference type="ARBA" id="ARBA00022801"/>
    </source>
</evidence>
<evidence type="ECO:0000259" key="8">
    <source>
        <dbReference type="Pfam" id="PF07504"/>
    </source>
</evidence>
<dbReference type="Pfam" id="PF07504">
    <property type="entry name" value="FTP"/>
    <property type="match status" value="1"/>
</dbReference>
<keyword evidence="5" id="KW-0862">Zinc</keyword>
<dbReference type="GO" id="GO:0046872">
    <property type="term" value="F:metal ion binding"/>
    <property type="evidence" value="ECO:0007669"/>
    <property type="project" value="UniProtKB-KW"/>
</dbReference>
<dbReference type="PANTHER" id="PTHR33794:SF1">
    <property type="entry name" value="BACILLOLYSIN"/>
    <property type="match status" value="1"/>
</dbReference>
<dbReference type="AlphaFoldDB" id="A0A2N9P9E7"/>
<proteinExistence type="predicted"/>
<keyword evidence="4 10" id="KW-0378">Hydrolase</keyword>
<name>A0A2N9P9E7_9FLAO</name>
<evidence type="ECO:0000256" key="6">
    <source>
        <dbReference type="ARBA" id="ARBA00023049"/>
    </source>
</evidence>
<dbReference type="InterPro" id="IPR025711">
    <property type="entry name" value="PepSY"/>
</dbReference>
<evidence type="ECO:0000259" key="7">
    <source>
        <dbReference type="Pfam" id="PF03413"/>
    </source>
</evidence>
<gene>
    <name evidence="10" type="primary">npr_1</name>
    <name evidence="10" type="ORF">FLACOL_00973</name>
</gene>
<dbReference type="Pfam" id="PF03413">
    <property type="entry name" value="PepSY"/>
    <property type="match status" value="1"/>
</dbReference>
<dbReference type="PANTHER" id="PTHR33794">
    <property type="entry name" value="BACILLOLYSIN"/>
    <property type="match status" value="1"/>
</dbReference>
<feature type="domain" description="FTP" evidence="8">
    <location>
        <begin position="47"/>
        <end position="95"/>
    </location>
</feature>
<dbReference type="RefSeq" id="WP_105195794.1">
    <property type="nucleotide sequence ID" value="NZ_OLKH01000076.1"/>
</dbReference>
<dbReference type="SUPFAM" id="SSF55486">
    <property type="entry name" value="Metalloproteases ('zincins'), catalytic domain"/>
    <property type="match status" value="1"/>
</dbReference>
<feature type="domain" description="PepSY" evidence="7">
    <location>
        <begin position="108"/>
        <end position="173"/>
    </location>
</feature>
<dbReference type="InterPro" id="IPR026444">
    <property type="entry name" value="Secre_tail"/>
</dbReference>
<keyword evidence="2" id="KW-0479">Metal-binding</keyword>
<dbReference type="InterPro" id="IPR050728">
    <property type="entry name" value="Zinc_Metalloprotease_M4"/>
</dbReference>
<dbReference type="InterPro" id="IPR011096">
    <property type="entry name" value="FTP_domain"/>
</dbReference>
<evidence type="ECO:0000256" key="5">
    <source>
        <dbReference type="ARBA" id="ARBA00022833"/>
    </source>
</evidence>
<evidence type="ECO:0000313" key="10">
    <source>
        <dbReference type="EMBL" id="SPE76984.1"/>
    </source>
</evidence>
<evidence type="ECO:0000256" key="2">
    <source>
        <dbReference type="ARBA" id="ARBA00022723"/>
    </source>
</evidence>
<keyword evidence="6" id="KW-0482">Metalloprotease</keyword>
<keyword evidence="3" id="KW-0732">Signal</keyword>
<reference evidence="10 11" key="1">
    <citation type="submission" date="2018-02" db="EMBL/GenBank/DDBJ databases">
        <authorList>
            <person name="Cohen D.B."/>
            <person name="Kent A.D."/>
        </authorList>
    </citation>
    <scope>NUCLEOTIDE SEQUENCE [LARGE SCALE GENOMIC DNA]</scope>
    <source>
        <strain evidence="10">CIP109753</strain>
    </source>
</reference>
<dbReference type="GO" id="GO:0006508">
    <property type="term" value="P:proteolysis"/>
    <property type="evidence" value="ECO:0007669"/>
    <property type="project" value="UniProtKB-KW"/>
</dbReference>
<sequence>MKKELYYVVLCMFSSVFLNGQTTNKEKIALDFIRGKVNRNERRIQNELRLNNVRKGKSGETLRFQQELKGVPVFGAEYIVNFNDDEKIAFSTNSFDPTIENINVIPALNTETALKKAKESLGAKGNLHFEESKLFLYNLTKPTRLAYKINLQYDDKPGDWEIFVDAQTGDIISLKDVAVYHHKKNTSYNKKSYEAKIPYAFRSGTAMVFNPDPLSIGKNTYGVGDYIDNGDNTNESLDNARVNVVLPEITFDLGTRLYRLKSSYCDIGDFQSPKQGLFEQVSEKFDFTRDKPGFEAANAFYHIDNSLRYIRKTLGINCLPQKNKGLVIFDPHGLEGSDNSEYIASSDRIALGIGGIDGGEDADIILHELGHGIHDWMTGDNSSFVEGLGEGCADYWAQSYSRSLNQWLPTDQEYHILFNWQGNGDLWEGRTTNYPEKYPQGLKGAIHTDGQIWATALMKIYDIIGRKKTDTAFLEGLALTNSTSGQVQAARAFRQAAINMNYPCSDINTMTRIFNETGYGLENVPLILNVPANKIEQTGGGNVFVLPDYRLQCNAIVTTCDAVLTQNHLPNTNLDPGDHIITITAVSPSNGMVAINKTFKLTVESSLSNDQFIKLDFSISPNPANNTITLSGEELINKKMEIFNILGQKIISKEMLSNENPVDISSLNKGVYFVKFQGVNGAKKFVKK</sequence>
<organism evidence="10 11">
    <name type="scientific">Flavobacterium columnare</name>
    <dbReference type="NCBI Taxonomy" id="996"/>
    <lineage>
        <taxon>Bacteria</taxon>
        <taxon>Pseudomonadati</taxon>
        <taxon>Bacteroidota</taxon>
        <taxon>Flavobacteriia</taxon>
        <taxon>Flavobacteriales</taxon>
        <taxon>Flavobacteriaceae</taxon>
        <taxon>Flavobacterium</taxon>
    </lineage>
</organism>
<evidence type="ECO:0000313" key="11">
    <source>
        <dbReference type="Proteomes" id="UP000238180"/>
    </source>
</evidence>
<dbReference type="GO" id="GO:0008237">
    <property type="term" value="F:metallopeptidase activity"/>
    <property type="evidence" value="ECO:0007669"/>
    <property type="project" value="UniProtKB-KW"/>
</dbReference>
<dbReference type="NCBIfam" id="TIGR04183">
    <property type="entry name" value="Por_Secre_tail"/>
    <property type="match status" value="1"/>
</dbReference>
<protein>
    <submittedName>
        <fullName evidence="10">Bacillolysin</fullName>
        <ecNumber evidence="10">3.4.24.28</ecNumber>
    </submittedName>
</protein>
<evidence type="ECO:0000259" key="9">
    <source>
        <dbReference type="Pfam" id="PF18962"/>
    </source>
</evidence>
<dbReference type="EMBL" id="OLKH01000076">
    <property type="protein sequence ID" value="SPE76984.1"/>
    <property type="molecule type" value="Genomic_DNA"/>
</dbReference>
<dbReference type="Pfam" id="PF18962">
    <property type="entry name" value="Por_Secre_tail"/>
    <property type="match status" value="1"/>
</dbReference>
<evidence type="ECO:0000256" key="1">
    <source>
        <dbReference type="ARBA" id="ARBA00022670"/>
    </source>
</evidence>
<evidence type="ECO:0000256" key="3">
    <source>
        <dbReference type="ARBA" id="ARBA00022729"/>
    </source>
</evidence>
<feature type="domain" description="Secretion system C-terminal sorting" evidence="9">
    <location>
        <begin position="619"/>
        <end position="684"/>
    </location>
</feature>